<name>F4GJZ7_PARC1</name>
<evidence type="ECO:0008006" key="3">
    <source>
        <dbReference type="Google" id="ProtNLM"/>
    </source>
</evidence>
<evidence type="ECO:0000313" key="1">
    <source>
        <dbReference type="EMBL" id="AEC01422.1"/>
    </source>
</evidence>
<organism evidence="1 2">
    <name type="scientific">Parasphaerochaeta coccoides (strain ATCC BAA-1237 / DSM 17374 / SPN1)</name>
    <name type="common">Sphaerochaeta coccoides</name>
    <dbReference type="NCBI Taxonomy" id="760011"/>
    <lineage>
        <taxon>Bacteria</taxon>
        <taxon>Pseudomonadati</taxon>
        <taxon>Spirochaetota</taxon>
        <taxon>Spirochaetia</taxon>
        <taxon>Spirochaetales</taxon>
        <taxon>Sphaerochaetaceae</taxon>
        <taxon>Parasphaerochaeta</taxon>
    </lineage>
</organism>
<dbReference type="Proteomes" id="UP000007939">
    <property type="component" value="Chromosome"/>
</dbReference>
<accession>F4GJZ7</accession>
<dbReference type="EMBL" id="CP002659">
    <property type="protein sequence ID" value="AEC01422.1"/>
    <property type="molecule type" value="Genomic_DNA"/>
</dbReference>
<keyword evidence="2" id="KW-1185">Reference proteome</keyword>
<dbReference type="Gene3D" id="1.10.1070.20">
    <property type="match status" value="1"/>
</dbReference>
<reference evidence="1 2" key="2">
    <citation type="journal article" date="2012" name="Stand. Genomic Sci.">
        <title>Complete genome sequence of the termite hindgut bacterium Spirochaeta coccoides type strain (SPN1(T)), reclassification in the genus Sphaerochaeta as Sphaerochaeta coccoides comb. nov. and emendations of the family Spirochaetaceae and the genus Sphaerochaeta.</title>
        <authorList>
            <person name="Abt B."/>
            <person name="Han C."/>
            <person name="Scheuner C."/>
            <person name="Lu M."/>
            <person name="Lapidus A."/>
            <person name="Nolan M."/>
            <person name="Lucas S."/>
            <person name="Hammon N."/>
            <person name="Deshpande S."/>
            <person name="Cheng J.F."/>
            <person name="Tapia R."/>
            <person name="Goodwin L.A."/>
            <person name="Pitluck S."/>
            <person name="Liolios K."/>
            <person name="Pagani I."/>
            <person name="Ivanova N."/>
            <person name="Mavromatis K."/>
            <person name="Mikhailova N."/>
            <person name="Huntemann M."/>
            <person name="Pati A."/>
            <person name="Chen A."/>
            <person name="Palaniappan K."/>
            <person name="Land M."/>
            <person name="Hauser L."/>
            <person name="Brambilla E.M."/>
            <person name="Rohde M."/>
            <person name="Spring S."/>
            <person name="Gronow S."/>
            <person name="Goker M."/>
            <person name="Woyke T."/>
            <person name="Bristow J."/>
            <person name="Eisen J.A."/>
            <person name="Markowitz V."/>
            <person name="Hugenholtz P."/>
            <person name="Kyrpides N.C."/>
            <person name="Klenk H.P."/>
            <person name="Detter J.C."/>
        </authorList>
    </citation>
    <scope>NUCLEOTIDE SEQUENCE [LARGE SCALE GENOMIC DNA]</scope>
    <source>
        <strain evidence="2">ATCC BAA-1237 / DSM 17374 / SPN1</strain>
    </source>
</reference>
<dbReference type="KEGG" id="scc:Spico_0184"/>
<evidence type="ECO:0000313" key="2">
    <source>
        <dbReference type="Proteomes" id="UP000007939"/>
    </source>
</evidence>
<proteinExistence type="predicted"/>
<sequence length="415" mass="47600">MDTTGKYIFMHRDDEAAVVEFNLEDGYLFNVLEVKNENLIPLRANKSIGDFRRWWQDRAVPRTQGSVLNFLRKYDIHTTQGYLLKNFGLSLSDHYWVKPKDSQLAWEDVNLFSHDFAEPFSMLRHNIGSEGYEKGRFSPAASTGGEMPKHWVIQDGERYLIKEPERPLFQQAINEVFATQLHEMQKKQPFVSYFFASQRNDPERIFCACKSFASLDLEFIPAVDLVGGGENTGKNGFDLFIDRCVEGGLDKDKIRDFLEYQIVTDFLISNTDRHLNNFGVLRDTHTLNYVSPAPIFDSGNSMFYLHPLGAASKLAIIDIQTNSVFADEKSLIGYVKNLNCVDVSELPGAEVVETLYSKDPLKTTQANKKIAEGYSLKIDMLNQLQRGIPFDHLFEKEISKTNLHPSLQKDRKRER</sequence>
<dbReference type="HOGENOM" id="CLU_042516_1_0_12"/>
<protein>
    <recommendedName>
        <fullName evidence="3">HipA-like C-terminal domain-containing protein</fullName>
    </recommendedName>
</protein>
<dbReference type="AlphaFoldDB" id="F4GJZ7"/>
<gene>
    <name evidence="1" type="ordered locus">Spico_0184</name>
</gene>
<dbReference type="eggNOG" id="COG3550">
    <property type="taxonomic scope" value="Bacteria"/>
</dbReference>
<reference evidence="2" key="1">
    <citation type="submission" date="2011-04" db="EMBL/GenBank/DDBJ databases">
        <title>The complete genome of Spirochaeta coccoides DSM 17374.</title>
        <authorList>
            <person name="Lucas S."/>
            <person name="Copeland A."/>
            <person name="Lapidus A."/>
            <person name="Bruce D."/>
            <person name="Goodwin L."/>
            <person name="Pitluck S."/>
            <person name="Peters L."/>
            <person name="Kyrpides N."/>
            <person name="Mavromatis K."/>
            <person name="Pagani I."/>
            <person name="Ivanova N."/>
            <person name="Ovchinnikova G."/>
            <person name="Lu M."/>
            <person name="Detter J.C."/>
            <person name="Tapia R."/>
            <person name="Han C."/>
            <person name="Land M."/>
            <person name="Hauser L."/>
            <person name="Markowitz V."/>
            <person name="Cheng J.-F."/>
            <person name="Hugenholtz P."/>
            <person name="Woyke T."/>
            <person name="Wu D."/>
            <person name="Spring S."/>
            <person name="Schroeder M."/>
            <person name="Brambilla E."/>
            <person name="Klenk H.-P."/>
            <person name="Eisen J.A."/>
        </authorList>
    </citation>
    <scope>NUCLEOTIDE SEQUENCE [LARGE SCALE GENOMIC DNA]</scope>
    <source>
        <strain evidence="2">ATCC BAA-1237 / DSM 17374 / SPN1</strain>
    </source>
</reference>
<dbReference type="STRING" id="760011.Spico_0184"/>
<dbReference type="RefSeq" id="WP_013738818.1">
    <property type="nucleotide sequence ID" value="NC_015436.1"/>
</dbReference>